<feature type="transmembrane region" description="Helical" evidence="6">
    <location>
        <begin position="352"/>
        <end position="373"/>
    </location>
</feature>
<sequence length="416" mass="43220">MRSRSSIKMLLRRRQFATMSAGSSVSAFGDAISPIMLAFCVLEATHSVAYLGLVVGARAAAHVVCLIFAGVLADRFPRVRVMTYSCAASVVSQLLLAAAALWVPTNHLWLIGAAVLNGATTAFYAPAAMGHLPDTVDEVDLVPANAVYRVSSNGAGILGTIFASVLVGFVPPAVGLFVDAATFMVAAVLLASLKSPRTERRAVDEGSVLTNLAEGWSVFWGHFWIKATVGAFAVVNFAFAAAYFVLGPAVASEGLGKSSWSLVAAGQAAGFLLGGIASLRMPRRHVLVYGLLCSVPFAGFLFALGAAVPLALLVVLSVAAGFGLELFNVSWQVVLQSNVPRRYLSRISAYDQLGSFVAIPLGELLSGPIAAGLGVSRTLSVFAIVCAATCLALAVTHPVRAVGVRLTLDAQRAIGA</sequence>
<evidence type="ECO:0000256" key="3">
    <source>
        <dbReference type="ARBA" id="ARBA00022692"/>
    </source>
</evidence>
<dbReference type="SUPFAM" id="SSF103473">
    <property type="entry name" value="MFS general substrate transporter"/>
    <property type="match status" value="1"/>
</dbReference>
<reference evidence="8" key="1">
    <citation type="submission" date="2023-07" db="EMBL/GenBank/DDBJ databases">
        <title>30 novel species of actinomycetes from the DSMZ collection.</title>
        <authorList>
            <person name="Nouioui I."/>
        </authorList>
    </citation>
    <scope>NUCLEOTIDE SEQUENCE [LARGE SCALE GENOMIC DNA]</scope>
    <source>
        <strain evidence="8">DSM 44399</strain>
    </source>
</reference>
<feature type="transmembrane region" description="Helical" evidence="6">
    <location>
        <begin position="81"/>
        <end position="102"/>
    </location>
</feature>
<evidence type="ECO:0000256" key="4">
    <source>
        <dbReference type="ARBA" id="ARBA00022989"/>
    </source>
</evidence>
<feature type="transmembrane region" description="Helical" evidence="6">
    <location>
        <begin position="310"/>
        <end position="331"/>
    </location>
</feature>
<dbReference type="RefSeq" id="WP_311425068.1">
    <property type="nucleotide sequence ID" value="NZ_JAVREH010000059.1"/>
</dbReference>
<accession>A0ABU2JG05</accession>
<comment type="subcellular location">
    <subcellularLocation>
        <location evidence="1">Cell membrane</location>
        <topology evidence="1">Multi-pass membrane protein</topology>
    </subcellularLocation>
</comment>
<protein>
    <submittedName>
        <fullName evidence="7">MFS transporter</fullName>
    </submittedName>
</protein>
<evidence type="ECO:0000256" key="1">
    <source>
        <dbReference type="ARBA" id="ARBA00004651"/>
    </source>
</evidence>
<keyword evidence="8" id="KW-1185">Reference proteome</keyword>
<feature type="transmembrane region" description="Helical" evidence="6">
    <location>
        <begin position="108"/>
        <end position="125"/>
    </location>
</feature>
<evidence type="ECO:0000256" key="6">
    <source>
        <dbReference type="SAM" id="Phobius"/>
    </source>
</evidence>
<dbReference type="Gene3D" id="1.20.1250.20">
    <property type="entry name" value="MFS general substrate transporter like domains"/>
    <property type="match status" value="1"/>
</dbReference>
<dbReference type="Pfam" id="PF07690">
    <property type="entry name" value="MFS_1"/>
    <property type="match status" value="1"/>
</dbReference>
<dbReference type="CDD" id="cd06173">
    <property type="entry name" value="MFS_MefA_like"/>
    <property type="match status" value="1"/>
</dbReference>
<dbReference type="InterPro" id="IPR036259">
    <property type="entry name" value="MFS_trans_sf"/>
</dbReference>
<dbReference type="EMBL" id="JAVREH010000059">
    <property type="protein sequence ID" value="MDT0263925.1"/>
    <property type="molecule type" value="Genomic_DNA"/>
</dbReference>
<dbReference type="PANTHER" id="PTHR23513:SF11">
    <property type="entry name" value="STAPHYLOFERRIN A TRANSPORTER"/>
    <property type="match status" value="1"/>
</dbReference>
<feature type="transmembrane region" description="Helical" evidence="6">
    <location>
        <begin position="379"/>
        <end position="396"/>
    </location>
</feature>
<feature type="transmembrane region" description="Helical" evidence="6">
    <location>
        <begin position="258"/>
        <end position="279"/>
    </location>
</feature>
<dbReference type="InterPro" id="IPR011701">
    <property type="entry name" value="MFS"/>
</dbReference>
<feature type="transmembrane region" description="Helical" evidence="6">
    <location>
        <begin position="223"/>
        <end position="246"/>
    </location>
</feature>
<dbReference type="Proteomes" id="UP001183176">
    <property type="component" value="Unassembled WGS sequence"/>
</dbReference>
<gene>
    <name evidence="7" type="ORF">RM423_21345</name>
</gene>
<feature type="transmembrane region" description="Helical" evidence="6">
    <location>
        <begin position="286"/>
        <end position="304"/>
    </location>
</feature>
<feature type="transmembrane region" description="Helical" evidence="6">
    <location>
        <begin position="21"/>
        <end position="42"/>
    </location>
</feature>
<evidence type="ECO:0000313" key="7">
    <source>
        <dbReference type="EMBL" id="MDT0263925.1"/>
    </source>
</evidence>
<evidence type="ECO:0000313" key="8">
    <source>
        <dbReference type="Proteomes" id="UP001183176"/>
    </source>
</evidence>
<keyword evidence="4 6" id="KW-1133">Transmembrane helix</keyword>
<name>A0ABU2JG05_9ACTN</name>
<dbReference type="PANTHER" id="PTHR23513">
    <property type="entry name" value="INTEGRAL MEMBRANE EFFLUX PROTEIN-RELATED"/>
    <property type="match status" value="1"/>
</dbReference>
<evidence type="ECO:0000256" key="5">
    <source>
        <dbReference type="ARBA" id="ARBA00023136"/>
    </source>
</evidence>
<evidence type="ECO:0000256" key="2">
    <source>
        <dbReference type="ARBA" id="ARBA00022475"/>
    </source>
</evidence>
<keyword evidence="3 6" id="KW-0812">Transmembrane</keyword>
<keyword evidence="5 6" id="KW-0472">Membrane</keyword>
<organism evidence="7 8">
    <name type="scientific">Jatrophihabitans lederbergiae</name>
    <dbReference type="NCBI Taxonomy" id="3075547"/>
    <lineage>
        <taxon>Bacteria</taxon>
        <taxon>Bacillati</taxon>
        <taxon>Actinomycetota</taxon>
        <taxon>Actinomycetes</taxon>
        <taxon>Jatrophihabitantales</taxon>
        <taxon>Jatrophihabitantaceae</taxon>
        <taxon>Jatrophihabitans</taxon>
    </lineage>
</organism>
<proteinExistence type="predicted"/>
<feature type="transmembrane region" description="Helical" evidence="6">
    <location>
        <begin position="146"/>
        <end position="167"/>
    </location>
</feature>
<comment type="caution">
    <text evidence="7">The sequence shown here is derived from an EMBL/GenBank/DDBJ whole genome shotgun (WGS) entry which is preliminary data.</text>
</comment>
<keyword evidence="2" id="KW-1003">Cell membrane</keyword>
<feature type="transmembrane region" description="Helical" evidence="6">
    <location>
        <begin position="48"/>
        <end position="69"/>
    </location>
</feature>